<dbReference type="InterPro" id="IPR016154">
    <property type="entry name" value="Heat_shock_Hsp33_C"/>
</dbReference>
<dbReference type="Pfam" id="PF01430">
    <property type="entry name" value="HSP33"/>
    <property type="match status" value="1"/>
</dbReference>
<name>A0ABU5VU22_9BACT</name>
<dbReference type="Gene3D" id="3.55.30.10">
    <property type="entry name" value="Hsp33 domain"/>
    <property type="match status" value="1"/>
</dbReference>
<keyword evidence="2" id="KW-0862">Zinc</keyword>
<dbReference type="RefSeq" id="WP_323576322.1">
    <property type="nucleotide sequence ID" value="NZ_JAYGJQ010000002.1"/>
</dbReference>
<dbReference type="Gene3D" id="3.90.1280.10">
    <property type="entry name" value="HSP33 redox switch-like"/>
    <property type="match status" value="1"/>
</dbReference>
<dbReference type="InterPro" id="IPR000397">
    <property type="entry name" value="Heat_shock_Hsp33"/>
</dbReference>
<sequence>MLPESRLYSFIDQKEGFTVNFLEGQKLINDLAIIHAVVGGGFQYYRDAILSLQPMISFLKPGEGLGIYIDSEEPYFRLKIEMSDQGQMRTLLLPESFNEFPKTIIGKCRIVKLSPDDPQPYTSIIQLDDIDFHQVVNKILKESYQINSEVFLSQTSDQSVMIMKLPEINVNRVQTHYILSIDDYWKRIGEKTQELYDLGTTEQKDIQDHFEREGLIFLGSKEIVFKCTCSRQRMFEGIRSIIWANGMDSVFDPSELHIETKCDYCKTSYLLTREEFES</sequence>
<keyword evidence="5" id="KW-0676">Redox-active center</keyword>
<keyword evidence="4" id="KW-0143">Chaperone</keyword>
<dbReference type="SUPFAM" id="SSF118352">
    <property type="entry name" value="HSP33 redox switch-like"/>
    <property type="match status" value="1"/>
</dbReference>
<accession>A0ABU5VU22</accession>
<keyword evidence="1" id="KW-0963">Cytoplasm</keyword>
<dbReference type="Proteomes" id="UP001302274">
    <property type="component" value="Unassembled WGS sequence"/>
</dbReference>
<evidence type="ECO:0000313" key="7">
    <source>
        <dbReference type="Proteomes" id="UP001302274"/>
    </source>
</evidence>
<evidence type="ECO:0000256" key="4">
    <source>
        <dbReference type="ARBA" id="ARBA00023186"/>
    </source>
</evidence>
<evidence type="ECO:0000256" key="2">
    <source>
        <dbReference type="ARBA" id="ARBA00022833"/>
    </source>
</evidence>
<evidence type="ECO:0000313" key="6">
    <source>
        <dbReference type="EMBL" id="MEA9356556.1"/>
    </source>
</evidence>
<gene>
    <name evidence="6" type="ORF">SHI21_10090</name>
</gene>
<comment type="caution">
    <text evidence="6">The sequence shown here is derived from an EMBL/GenBank/DDBJ whole genome shotgun (WGS) entry which is preliminary data.</text>
</comment>
<proteinExistence type="predicted"/>
<evidence type="ECO:0000256" key="5">
    <source>
        <dbReference type="ARBA" id="ARBA00023284"/>
    </source>
</evidence>
<dbReference type="SUPFAM" id="SSF64397">
    <property type="entry name" value="Hsp33 domain"/>
    <property type="match status" value="1"/>
</dbReference>
<keyword evidence="7" id="KW-1185">Reference proteome</keyword>
<reference evidence="6 7" key="1">
    <citation type="submission" date="2023-11" db="EMBL/GenBank/DDBJ databases">
        <title>A Novel Polar Bacteriovorax (B. antarcticus) Isolated from the Biocrust in Antarctica.</title>
        <authorList>
            <person name="Mun W."/>
            <person name="Choi S.Y."/>
            <person name="Mitchell R.J."/>
        </authorList>
    </citation>
    <scope>NUCLEOTIDE SEQUENCE [LARGE SCALE GENOMIC DNA]</scope>
    <source>
        <strain evidence="6 7">PP10</strain>
    </source>
</reference>
<evidence type="ECO:0000256" key="1">
    <source>
        <dbReference type="ARBA" id="ARBA00022490"/>
    </source>
</evidence>
<keyword evidence="3" id="KW-1015">Disulfide bond</keyword>
<evidence type="ECO:0000256" key="3">
    <source>
        <dbReference type="ARBA" id="ARBA00023157"/>
    </source>
</evidence>
<protein>
    <submittedName>
        <fullName evidence="6">Hsp33 family molecular chaperone HslO</fullName>
    </submittedName>
</protein>
<dbReference type="InterPro" id="IPR016153">
    <property type="entry name" value="Heat_shock_Hsp33_N"/>
</dbReference>
<dbReference type="EMBL" id="JAYGJQ010000002">
    <property type="protein sequence ID" value="MEA9356556.1"/>
    <property type="molecule type" value="Genomic_DNA"/>
</dbReference>
<organism evidence="6 7">
    <name type="scientific">Bacteriovorax antarcticus</name>
    <dbReference type="NCBI Taxonomy" id="3088717"/>
    <lineage>
        <taxon>Bacteria</taxon>
        <taxon>Pseudomonadati</taxon>
        <taxon>Bdellovibrionota</taxon>
        <taxon>Bacteriovoracia</taxon>
        <taxon>Bacteriovoracales</taxon>
        <taxon>Bacteriovoracaceae</taxon>
        <taxon>Bacteriovorax</taxon>
    </lineage>
</organism>